<dbReference type="PANTHER" id="PTHR43378">
    <property type="entry name" value="UDP-3-O-ACYLGLUCOSAMINE N-ACYLTRANSFERASE"/>
    <property type="match status" value="1"/>
</dbReference>
<dbReference type="InterPro" id="IPR011004">
    <property type="entry name" value="Trimer_LpxA-like_sf"/>
</dbReference>
<keyword evidence="6" id="KW-0012">Acyltransferase</keyword>
<feature type="domain" description="UDP-3-O-[3-hydroxymyristoyl] glucosamine N-acyltransferase non-repeat region" evidence="7">
    <location>
        <begin position="21"/>
        <end position="82"/>
    </location>
</feature>
<evidence type="ECO:0000313" key="9">
    <source>
        <dbReference type="Proteomes" id="UP000179242"/>
    </source>
</evidence>
<dbReference type="SUPFAM" id="SSF51161">
    <property type="entry name" value="Trimeric LpxA-like enzymes"/>
    <property type="match status" value="1"/>
</dbReference>
<dbReference type="Pfam" id="PF00132">
    <property type="entry name" value="Hexapep"/>
    <property type="match status" value="2"/>
</dbReference>
<dbReference type="GO" id="GO:0016410">
    <property type="term" value="F:N-acyltransferase activity"/>
    <property type="evidence" value="ECO:0007669"/>
    <property type="project" value="InterPro"/>
</dbReference>
<evidence type="ECO:0000256" key="1">
    <source>
        <dbReference type="ARBA" id="ARBA00022516"/>
    </source>
</evidence>
<gene>
    <name evidence="8" type="ORF">A2438_05025</name>
</gene>
<dbReference type="InterPro" id="IPR020573">
    <property type="entry name" value="UDP_GlcNAc_AcTrfase_non-rep"/>
</dbReference>
<dbReference type="Gene3D" id="2.160.10.10">
    <property type="entry name" value="Hexapeptide repeat proteins"/>
    <property type="match status" value="1"/>
</dbReference>
<dbReference type="Proteomes" id="UP000179242">
    <property type="component" value="Unassembled WGS sequence"/>
</dbReference>
<proteinExistence type="predicted"/>
<dbReference type="AlphaFoldDB" id="A0A1F4U4L5"/>
<keyword evidence="5" id="KW-0443">Lipid metabolism</keyword>
<evidence type="ECO:0000256" key="4">
    <source>
        <dbReference type="ARBA" id="ARBA00022737"/>
    </source>
</evidence>
<dbReference type="GO" id="GO:0009245">
    <property type="term" value="P:lipid A biosynthetic process"/>
    <property type="evidence" value="ECO:0007669"/>
    <property type="project" value="UniProtKB-KW"/>
</dbReference>
<sequence length="303" mass="31708">MKLSELAKLVKGEISGDTTLSIGGISEPLTAKAGDLVFVLDKKVLETAEQSSASALIVSKGTKASKPSIAVENPRAALAILLSQFSQRACPKPGIHKSAVVEASAKIGKNVSIGAFTYVGEGSEIGDDSIIYSNVSIYDQVKIGKKVIIHSGSVIGLDGFGFIETKECPVKIPQIGTVVIEDEVEIYSGSSVARATMGETRIGRGTKIDCHCHVAHNCKIGPNCLLAGDVSLSGSVTLGKNVIAAGGAGFRDHVTIGDNSVVLARAGVSKDFPPGSVISGHPAWEHKKELRLQAKLRRLLEEK</sequence>
<dbReference type="Pfam" id="PF04613">
    <property type="entry name" value="LpxD"/>
    <property type="match status" value="1"/>
</dbReference>
<dbReference type="NCBIfam" id="NF002060">
    <property type="entry name" value="PRK00892.1"/>
    <property type="match status" value="1"/>
</dbReference>
<dbReference type="CDD" id="cd03352">
    <property type="entry name" value="LbH_LpxD"/>
    <property type="match status" value="1"/>
</dbReference>
<reference evidence="8 9" key="1">
    <citation type="journal article" date="2016" name="Nat. Commun.">
        <title>Thousands of microbial genomes shed light on interconnected biogeochemical processes in an aquifer system.</title>
        <authorList>
            <person name="Anantharaman K."/>
            <person name="Brown C.T."/>
            <person name="Hug L.A."/>
            <person name="Sharon I."/>
            <person name="Castelle C.J."/>
            <person name="Probst A.J."/>
            <person name="Thomas B.C."/>
            <person name="Singh A."/>
            <person name="Wilkins M.J."/>
            <person name="Karaoz U."/>
            <person name="Brodie E.L."/>
            <person name="Williams K.H."/>
            <person name="Hubbard S.S."/>
            <person name="Banfield J.F."/>
        </authorList>
    </citation>
    <scope>NUCLEOTIDE SEQUENCE [LARGE SCALE GENOMIC DNA]</scope>
</reference>
<keyword evidence="1" id="KW-0444">Lipid biosynthesis</keyword>
<dbReference type="PANTHER" id="PTHR43378:SF2">
    <property type="entry name" value="UDP-3-O-ACYLGLUCOSAMINE N-ACYLTRANSFERASE 1, MITOCHONDRIAL-RELATED"/>
    <property type="match status" value="1"/>
</dbReference>
<dbReference type="NCBIfam" id="TIGR01853">
    <property type="entry name" value="lipid_A_lpxD"/>
    <property type="match status" value="1"/>
</dbReference>
<protein>
    <recommendedName>
        <fullName evidence="7">UDP-3-O-[3-hydroxymyristoyl] glucosamine N-acyltransferase non-repeat region domain-containing protein</fullName>
    </recommendedName>
</protein>
<evidence type="ECO:0000313" key="8">
    <source>
        <dbReference type="EMBL" id="OGC39862.1"/>
    </source>
</evidence>
<evidence type="ECO:0000256" key="6">
    <source>
        <dbReference type="ARBA" id="ARBA00023315"/>
    </source>
</evidence>
<dbReference type="InterPro" id="IPR007691">
    <property type="entry name" value="LpxD"/>
</dbReference>
<keyword evidence="3" id="KW-0808">Transferase</keyword>
<dbReference type="EMBL" id="MEUJ01000005">
    <property type="protein sequence ID" value="OGC39862.1"/>
    <property type="molecule type" value="Genomic_DNA"/>
</dbReference>
<name>A0A1F4U4L5_UNCSA</name>
<evidence type="ECO:0000259" key="7">
    <source>
        <dbReference type="Pfam" id="PF04613"/>
    </source>
</evidence>
<comment type="caution">
    <text evidence="8">The sequence shown here is derived from an EMBL/GenBank/DDBJ whole genome shotgun (WGS) entry which is preliminary data.</text>
</comment>
<organism evidence="8 9">
    <name type="scientific">candidate division WOR-1 bacterium RIFOXYC2_FULL_46_14</name>
    <dbReference type="NCBI Taxonomy" id="1802587"/>
    <lineage>
        <taxon>Bacteria</taxon>
        <taxon>Bacillati</taxon>
        <taxon>Saganbacteria</taxon>
    </lineage>
</organism>
<keyword evidence="4" id="KW-0677">Repeat</keyword>
<evidence type="ECO:0000256" key="5">
    <source>
        <dbReference type="ARBA" id="ARBA00023098"/>
    </source>
</evidence>
<evidence type="ECO:0000256" key="3">
    <source>
        <dbReference type="ARBA" id="ARBA00022679"/>
    </source>
</evidence>
<accession>A0A1F4U4L5</accession>
<dbReference type="Gene3D" id="3.40.1390.10">
    <property type="entry name" value="MurE/MurF, N-terminal domain"/>
    <property type="match status" value="1"/>
</dbReference>
<evidence type="ECO:0000256" key="2">
    <source>
        <dbReference type="ARBA" id="ARBA00022556"/>
    </source>
</evidence>
<dbReference type="InterPro" id="IPR001451">
    <property type="entry name" value="Hexapep"/>
</dbReference>
<dbReference type="GO" id="GO:0016020">
    <property type="term" value="C:membrane"/>
    <property type="evidence" value="ECO:0007669"/>
    <property type="project" value="GOC"/>
</dbReference>
<keyword evidence="2" id="KW-0441">Lipid A biosynthesis</keyword>